<evidence type="ECO:0000256" key="4">
    <source>
        <dbReference type="ARBA" id="ARBA00023284"/>
    </source>
</evidence>
<evidence type="ECO:0000259" key="6">
    <source>
        <dbReference type="PROSITE" id="PS51352"/>
    </source>
</evidence>
<dbReference type="Gene3D" id="3.40.30.10">
    <property type="entry name" value="Glutaredoxin"/>
    <property type="match status" value="1"/>
</dbReference>
<evidence type="ECO:0000256" key="1">
    <source>
        <dbReference type="ARBA" id="ARBA00022559"/>
    </source>
</evidence>
<evidence type="ECO:0000256" key="5">
    <source>
        <dbReference type="PIRSR" id="PIRSR000239-1"/>
    </source>
</evidence>
<dbReference type="SUPFAM" id="SSF52833">
    <property type="entry name" value="Thioredoxin-like"/>
    <property type="match status" value="1"/>
</dbReference>
<dbReference type="PIRSF" id="PIRSF000239">
    <property type="entry name" value="AHPC"/>
    <property type="match status" value="1"/>
</dbReference>
<dbReference type="InterPro" id="IPR036249">
    <property type="entry name" value="Thioredoxin-like_sf"/>
</dbReference>
<proteinExistence type="predicted"/>
<dbReference type="Proteomes" id="UP000192790">
    <property type="component" value="Unassembled WGS sequence"/>
</dbReference>
<keyword evidence="8" id="KW-1185">Reference proteome</keyword>
<keyword evidence="2" id="KW-0049">Antioxidant</keyword>
<keyword evidence="1" id="KW-0575">Peroxidase</keyword>
<dbReference type="EMBL" id="FWXW01000004">
    <property type="protein sequence ID" value="SMC60475.1"/>
    <property type="molecule type" value="Genomic_DNA"/>
</dbReference>
<evidence type="ECO:0000313" key="7">
    <source>
        <dbReference type="EMBL" id="SMC60475.1"/>
    </source>
</evidence>
<feature type="active site" description="Cysteine sulfenic acid (-SOH) intermediate; for peroxidase activity" evidence="5">
    <location>
        <position position="46"/>
    </location>
</feature>
<feature type="domain" description="Thioredoxin" evidence="6">
    <location>
        <begin position="4"/>
        <end position="153"/>
    </location>
</feature>
<dbReference type="STRING" id="1122930.SAMN02745168_1751"/>
<dbReference type="PROSITE" id="PS51352">
    <property type="entry name" value="THIOREDOXIN_2"/>
    <property type="match status" value="1"/>
</dbReference>
<dbReference type="PANTHER" id="PTHR43110">
    <property type="entry name" value="THIOL PEROXIDASE"/>
    <property type="match status" value="1"/>
</dbReference>
<protein>
    <submittedName>
        <fullName evidence="7">Peroxiredoxin</fullName>
    </submittedName>
</protein>
<dbReference type="GO" id="GO:0004601">
    <property type="term" value="F:peroxidase activity"/>
    <property type="evidence" value="ECO:0007669"/>
    <property type="project" value="UniProtKB-KW"/>
</dbReference>
<keyword evidence="4" id="KW-0676">Redox-active center</keyword>
<dbReference type="AlphaFoldDB" id="A0A1W2AIE5"/>
<organism evidence="7 8">
    <name type="scientific">Papillibacter cinnamivorans DSM 12816</name>
    <dbReference type="NCBI Taxonomy" id="1122930"/>
    <lineage>
        <taxon>Bacteria</taxon>
        <taxon>Bacillati</taxon>
        <taxon>Bacillota</taxon>
        <taxon>Clostridia</taxon>
        <taxon>Eubacteriales</taxon>
        <taxon>Oscillospiraceae</taxon>
        <taxon>Papillibacter</taxon>
    </lineage>
</organism>
<evidence type="ECO:0000256" key="2">
    <source>
        <dbReference type="ARBA" id="ARBA00022862"/>
    </source>
</evidence>
<evidence type="ECO:0000313" key="8">
    <source>
        <dbReference type="Proteomes" id="UP000192790"/>
    </source>
</evidence>
<dbReference type="InterPro" id="IPR050455">
    <property type="entry name" value="Tpx_Peroxidase_subfamily"/>
</dbReference>
<gene>
    <name evidence="7" type="ORF">SAMN02745168_1751</name>
</gene>
<accession>A0A1W2AIE5</accession>
<dbReference type="InterPro" id="IPR024706">
    <property type="entry name" value="Peroxiredoxin_AhpC-typ"/>
</dbReference>
<dbReference type="PANTHER" id="PTHR43110:SF1">
    <property type="entry name" value="THIOL PEROXIDASE"/>
    <property type="match status" value="1"/>
</dbReference>
<keyword evidence="3" id="KW-0560">Oxidoreductase</keyword>
<dbReference type="InterPro" id="IPR000866">
    <property type="entry name" value="AhpC/TSA"/>
</dbReference>
<reference evidence="7 8" key="1">
    <citation type="submission" date="2017-04" db="EMBL/GenBank/DDBJ databases">
        <authorList>
            <person name="Afonso C.L."/>
            <person name="Miller P.J."/>
            <person name="Scott M.A."/>
            <person name="Spackman E."/>
            <person name="Goraichik I."/>
            <person name="Dimitrov K.M."/>
            <person name="Suarez D.L."/>
            <person name="Swayne D.E."/>
        </authorList>
    </citation>
    <scope>NUCLEOTIDE SEQUENCE [LARGE SCALE GENOMIC DNA]</scope>
    <source>
        <strain evidence="7 8">DSM 12816</strain>
    </source>
</reference>
<sequence length="153" mass="17342">MELMKAGMKAPEFSLKDQKSQSIKLSDYRGKTVLLSWHPLAWTSVCLDQMRSLETNWERFQELGTVPFGASVDTVPSKKIWAEAIAIQKVSLLCDFWPHGKVAEEYGIFNEKLGFSERANIIVDGEGTVRWVKVYPISQLPDIQEVLQAIRGL</sequence>
<dbReference type="Pfam" id="PF00578">
    <property type="entry name" value="AhpC-TSA"/>
    <property type="match status" value="1"/>
</dbReference>
<dbReference type="OrthoDB" id="9812811at2"/>
<dbReference type="InterPro" id="IPR013766">
    <property type="entry name" value="Thioredoxin_domain"/>
</dbReference>
<name>A0A1W2AIE5_9FIRM</name>
<evidence type="ECO:0000256" key="3">
    <source>
        <dbReference type="ARBA" id="ARBA00023002"/>
    </source>
</evidence>
<dbReference type="RefSeq" id="WP_084234449.1">
    <property type="nucleotide sequence ID" value="NZ_FWXW01000004.1"/>
</dbReference>